<evidence type="ECO:0000313" key="1">
    <source>
        <dbReference type="EMBL" id="KAL3566081.1"/>
    </source>
</evidence>
<organism evidence="1 2">
    <name type="scientific">Populus alba</name>
    <name type="common">White poplar</name>
    <dbReference type="NCBI Taxonomy" id="43335"/>
    <lineage>
        <taxon>Eukaryota</taxon>
        <taxon>Viridiplantae</taxon>
        <taxon>Streptophyta</taxon>
        <taxon>Embryophyta</taxon>
        <taxon>Tracheophyta</taxon>
        <taxon>Spermatophyta</taxon>
        <taxon>Magnoliopsida</taxon>
        <taxon>eudicotyledons</taxon>
        <taxon>Gunneridae</taxon>
        <taxon>Pentapetalae</taxon>
        <taxon>rosids</taxon>
        <taxon>fabids</taxon>
        <taxon>Malpighiales</taxon>
        <taxon>Salicaceae</taxon>
        <taxon>Saliceae</taxon>
        <taxon>Populus</taxon>
    </lineage>
</organism>
<proteinExistence type="predicted"/>
<accession>A0ACC4AIU3</accession>
<gene>
    <name evidence="1" type="ORF">D5086_031496</name>
</gene>
<name>A0ACC4AIU3_POPAL</name>
<reference evidence="1 2" key="1">
    <citation type="journal article" date="2024" name="Plant Biotechnol. J.">
        <title>Genome and CRISPR/Cas9 system of a widespread forest tree (Populus alba) in the world.</title>
        <authorList>
            <person name="Liu Y.J."/>
            <person name="Jiang P.F."/>
            <person name="Han X.M."/>
            <person name="Li X.Y."/>
            <person name="Wang H.M."/>
            <person name="Wang Y.J."/>
            <person name="Wang X.X."/>
            <person name="Zeng Q.Y."/>
        </authorList>
    </citation>
    <scope>NUCLEOTIDE SEQUENCE [LARGE SCALE GENOMIC DNA]</scope>
    <source>
        <strain evidence="2">cv. PAL-ZL1</strain>
    </source>
</reference>
<protein>
    <submittedName>
        <fullName evidence="1">Uncharacterized protein</fullName>
    </submittedName>
</protein>
<keyword evidence="2" id="KW-1185">Reference proteome</keyword>
<evidence type="ECO:0000313" key="2">
    <source>
        <dbReference type="Proteomes" id="UP000309997"/>
    </source>
</evidence>
<sequence>MESLVRRESSMTAPQAPPLQNSEENEQELLEEEYDQKEEARPTLQSDLELTTSDSNQWFNRELNLIDNFRSMDSSETSPETPQGTDGEQRVFSCNYCQRKFYSSQALGGHQNAHKRERTLAKRGQRLIRSQLEASMAAYGHPCFHHHHHSSMASLPLHGRSLGIQVHSMIHKPSHLSSSTGFGNVYGHGSWSRPHIDQQPVLLKANLVCVSLMGTSKVGVGRFLENILGLDAKSNDASVIGRNGLEHKIQKEQR</sequence>
<comment type="caution">
    <text evidence="1">The sequence shown here is derived from an EMBL/GenBank/DDBJ whole genome shotgun (WGS) entry which is preliminary data.</text>
</comment>
<dbReference type="Proteomes" id="UP000309997">
    <property type="component" value="Unassembled WGS sequence"/>
</dbReference>
<dbReference type="EMBL" id="RCHU02000018">
    <property type="protein sequence ID" value="KAL3566081.1"/>
    <property type="molecule type" value="Genomic_DNA"/>
</dbReference>